<evidence type="ECO:0000313" key="3">
    <source>
        <dbReference type="EMBL" id="KAJ8351158.1"/>
    </source>
</evidence>
<dbReference type="GO" id="GO:0005884">
    <property type="term" value="C:actin filament"/>
    <property type="evidence" value="ECO:0007669"/>
    <property type="project" value="TreeGrafter"/>
</dbReference>
<protein>
    <recommendedName>
        <fullName evidence="2">FH2 domain-containing protein</fullName>
    </recommendedName>
</protein>
<dbReference type="GO" id="GO:0030041">
    <property type="term" value="P:actin filament polymerization"/>
    <property type="evidence" value="ECO:0007669"/>
    <property type="project" value="TreeGrafter"/>
</dbReference>
<dbReference type="AlphaFoldDB" id="A0A9Q1IQR7"/>
<keyword evidence="4" id="KW-1185">Reference proteome</keyword>
<dbReference type="SUPFAM" id="SSF101447">
    <property type="entry name" value="Formin homology 2 domain (FH2 domain)"/>
    <property type="match status" value="1"/>
</dbReference>
<feature type="non-terminal residue" evidence="3">
    <location>
        <position position="1"/>
    </location>
</feature>
<feature type="non-terminal residue" evidence="3">
    <location>
        <position position="205"/>
    </location>
</feature>
<feature type="region of interest" description="Disordered" evidence="1">
    <location>
        <begin position="36"/>
        <end position="116"/>
    </location>
</feature>
<organism evidence="3 4">
    <name type="scientific">Synaphobranchus kaupii</name>
    <name type="common">Kaup's arrowtooth eel</name>
    <dbReference type="NCBI Taxonomy" id="118154"/>
    <lineage>
        <taxon>Eukaryota</taxon>
        <taxon>Metazoa</taxon>
        <taxon>Chordata</taxon>
        <taxon>Craniata</taxon>
        <taxon>Vertebrata</taxon>
        <taxon>Euteleostomi</taxon>
        <taxon>Actinopterygii</taxon>
        <taxon>Neopterygii</taxon>
        <taxon>Teleostei</taxon>
        <taxon>Anguilliformes</taxon>
        <taxon>Synaphobranchidae</taxon>
        <taxon>Synaphobranchus</taxon>
    </lineage>
</organism>
<comment type="caution">
    <text evidence="3">The sequence shown here is derived from an EMBL/GenBank/DDBJ whole genome shotgun (WGS) entry which is preliminary data.</text>
</comment>
<dbReference type="EMBL" id="JAINUF010000008">
    <property type="protein sequence ID" value="KAJ8351158.1"/>
    <property type="molecule type" value="Genomic_DNA"/>
</dbReference>
<dbReference type="OrthoDB" id="8950899at2759"/>
<evidence type="ECO:0000259" key="2">
    <source>
        <dbReference type="PROSITE" id="PS51444"/>
    </source>
</evidence>
<dbReference type="Proteomes" id="UP001152622">
    <property type="component" value="Chromosome 8"/>
</dbReference>
<dbReference type="InterPro" id="IPR015425">
    <property type="entry name" value="FH2_Formin"/>
</dbReference>
<dbReference type="PANTHER" id="PTHR45691:SF3">
    <property type="entry name" value="PROTEIN DIAPHANOUS HOMOLOG 2"/>
    <property type="match status" value="1"/>
</dbReference>
<name>A0A9Q1IQR7_SYNKA</name>
<dbReference type="InterPro" id="IPR051412">
    <property type="entry name" value="Formin_Homology_Diaphanous_sf"/>
</dbReference>
<gene>
    <name evidence="3" type="ORF">SKAU_G00226340</name>
</gene>
<proteinExistence type="predicted"/>
<feature type="compositionally biased region" description="Low complexity" evidence="1">
    <location>
        <begin position="43"/>
        <end position="66"/>
    </location>
</feature>
<dbReference type="PANTHER" id="PTHR45691">
    <property type="entry name" value="PROTEIN DIAPHANOUS"/>
    <property type="match status" value="1"/>
</dbReference>
<dbReference type="Gene3D" id="6.10.30.30">
    <property type="match status" value="1"/>
</dbReference>
<evidence type="ECO:0000313" key="4">
    <source>
        <dbReference type="Proteomes" id="UP001152622"/>
    </source>
</evidence>
<dbReference type="PROSITE" id="PS51444">
    <property type="entry name" value="FH2"/>
    <property type="match status" value="1"/>
</dbReference>
<feature type="compositionally biased region" description="Pro residues" evidence="1">
    <location>
        <begin position="97"/>
        <end position="116"/>
    </location>
</feature>
<evidence type="ECO:0000256" key="1">
    <source>
        <dbReference type="SAM" id="MobiDB-lite"/>
    </source>
</evidence>
<reference evidence="3" key="1">
    <citation type="journal article" date="2023" name="Science">
        <title>Genome structures resolve the early diversification of teleost fishes.</title>
        <authorList>
            <person name="Parey E."/>
            <person name="Louis A."/>
            <person name="Montfort J."/>
            <person name="Bouchez O."/>
            <person name="Roques C."/>
            <person name="Iampietro C."/>
            <person name="Lluch J."/>
            <person name="Castinel A."/>
            <person name="Donnadieu C."/>
            <person name="Desvignes T."/>
            <person name="Floi Bucao C."/>
            <person name="Jouanno E."/>
            <person name="Wen M."/>
            <person name="Mejri S."/>
            <person name="Dirks R."/>
            <person name="Jansen H."/>
            <person name="Henkel C."/>
            <person name="Chen W.J."/>
            <person name="Zahm M."/>
            <person name="Cabau C."/>
            <person name="Klopp C."/>
            <person name="Thompson A.W."/>
            <person name="Robinson-Rechavi M."/>
            <person name="Braasch I."/>
            <person name="Lecointre G."/>
            <person name="Bobe J."/>
            <person name="Postlethwait J.H."/>
            <person name="Berthelot C."/>
            <person name="Roest Crollius H."/>
            <person name="Guiguen Y."/>
        </authorList>
    </citation>
    <scope>NUCLEOTIDE SEQUENCE</scope>
    <source>
        <strain evidence="3">WJC10195</strain>
    </source>
</reference>
<accession>A0A9Q1IQR7</accession>
<feature type="domain" description="FH2" evidence="2">
    <location>
        <begin position="128"/>
        <end position="205"/>
    </location>
</feature>
<sequence length="205" mass="23185">HSVRTATVLGTLGGTTWPAPDILLPVCRLLPGPWREEPRHHPSSPADPRPLLRLLPRSRNIAASRPRPLPRRGSDRRPRPRPRRGSDRRPLPRPRGGGPPPPPPFLGAPGIPPPPAPPVIKLPYGLEPKKTYKPESVMKRINWSKIVPQEMAENCFWIKVKEERFETPDLLAQLSLNFSTKSKVKKDVDEVDNRKLNQFKKKAKE</sequence>